<evidence type="ECO:0000256" key="1">
    <source>
        <dbReference type="SAM" id="Phobius"/>
    </source>
</evidence>
<dbReference type="EMBL" id="JAACXV010004593">
    <property type="protein sequence ID" value="KAF7277017.1"/>
    <property type="molecule type" value="Genomic_DNA"/>
</dbReference>
<proteinExistence type="predicted"/>
<feature type="transmembrane region" description="Helical" evidence="1">
    <location>
        <begin position="46"/>
        <end position="68"/>
    </location>
</feature>
<name>A0A834IN18_RHYFE</name>
<organism evidence="2 3">
    <name type="scientific">Rhynchophorus ferrugineus</name>
    <name type="common">Red palm weevil</name>
    <name type="synonym">Curculio ferrugineus</name>
    <dbReference type="NCBI Taxonomy" id="354439"/>
    <lineage>
        <taxon>Eukaryota</taxon>
        <taxon>Metazoa</taxon>
        <taxon>Ecdysozoa</taxon>
        <taxon>Arthropoda</taxon>
        <taxon>Hexapoda</taxon>
        <taxon>Insecta</taxon>
        <taxon>Pterygota</taxon>
        <taxon>Neoptera</taxon>
        <taxon>Endopterygota</taxon>
        <taxon>Coleoptera</taxon>
        <taxon>Polyphaga</taxon>
        <taxon>Cucujiformia</taxon>
        <taxon>Curculionidae</taxon>
        <taxon>Dryophthorinae</taxon>
        <taxon>Rhynchophorus</taxon>
    </lineage>
</organism>
<keyword evidence="1" id="KW-1133">Transmembrane helix</keyword>
<sequence>MPALIGSHIRKFSDDDSNLHFEVCYPFPEGWLNGKYPQVMVMSRFLVLYVIPLTIIFAFYLSMALSLITSMRNVPGEMQGMHRQVSNCYKLYLIYSIKSIPSIDQIIYPNFIKIK</sequence>
<comment type="caution">
    <text evidence="2">The sequence shown here is derived from an EMBL/GenBank/DDBJ whole genome shotgun (WGS) entry which is preliminary data.</text>
</comment>
<keyword evidence="1" id="KW-0812">Transmembrane</keyword>
<dbReference type="OrthoDB" id="10049706at2759"/>
<dbReference type="Gene3D" id="1.20.1070.10">
    <property type="entry name" value="Rhodopsin 7-helix transmembrane proteins"/>
    <property type="match status" value="1"/>
</dbReference>
<dbReference type="SUPFAM" id="SSF81321">
    <property type="entry name" value="Family A G protein-coupled receptor-like"/>
    <property type="match status" value="1"/>
</dbReference>
<reference evidence="2" key="1">
    <citation type="submission" date="2020-08" db="EMBL/GenBank/DDBJ databases">
        <title>Genome sequencing and assembly of the red palm weevil Rhynchophorus ferrugineus.</title>
        <authorList>
            <person name="Dias G.B."/>
            <person name="Bergman C.M."/>
            <person name="Manee M."/>
        </authorList>
    </citation>
    <scope>NUCLEOTIDE SEQUENCE</scope>
    <source>
        <strain evidence="2">AA-2017</strain>
        <tissue evidence="2">Whole larva</tissue>
    </source>
</reference>
<protein>
    <submittedName>
        <fullName evidence="2">Uncharacterized protein</fullName>
    </submittedName>
</protein>
<gene>
    <name evidence="2" type="ORF">GWI33_009557</name>
</gene>
<evidence type="ECO:0000313" key="2">
    <source>
        <dbReference type="EMBL" id="KAF7277017.1"/>
    </source>
</evidence>
<evidence type="ECO:0000313" key="3">
    <source>
        <dbReference type="Proteomes" id="UP000625711"/>
    </source>
</evidence>
<keyword evidence="3" id="KW-1185">Reference proteome</keyword>
<keyword evidence="1" id="KW-0472">Membrane</keyword>
<accession>A0A834IN18</accession>
<dbReference type="AlphaFoldDB" id="A0A834IN18"/>
<dbReference type="Proteomes" id="UP000625711">
    <property type="component" value="Unassembled WGS sequence"/>
</dbReference>